<reference evidence="14" key="1">
    <citation type="journal article" date="2020" name="J. Gen. Plant Pathol.">
        <title>Identification and pathogenicity analysis of plant viruses infecting Valeriana fauriei in Japan.</title>
        <authorList>
            <person name="Uehara-Ichiki T."/>
            <person name="Ohashi M."/>
            <person name="Hanada K."/>
            <person name="Igarashi M."/>
            <person name="Hishida A."/>
        </authorList>
    </citation>
    <scope>NUCLEOTIDE SEQUENCE</scope>
    <source>
        <strain evidence="14">Toy43</strain>
    </source>
</reference>
<keyword evidence="4" id="KW-0813">Transport</keyword>
<evidence type="ECO:0000256" key="10">
    <source>
        <dbReference type="ARBA" id="ARBA00023184"/>
    </source>
</evidence>
<evidence type="ECO:0000256" key="5">
    <source>
        <dbReference type="ARBA" id="ARBA00022692"/>
    </source>
</evidence>
<name>A0A6J4A4B3_9VIRU</name>
<dbReference type="GO" id="GO:0046740">
    <property type="term" value="P:transport of virus in host, cell to cell"/>
    <property type="evidence" value="ECO:0007669"/>
    <property type="project" value="UniProtKB-KW"/>
</dbReference>
<dbReference type="Pfam" id="PF02495">
    <property type="entry name" value="TGBp3"/>
    <property type="match status" value="1"/>
</dbReference>
<evidence type="ECO:0000256" key="12">
    <source>
        <dbReference type="ARBA" id="ARBA00030266"/>
    </source>
</evidence>
<keyword evidence="10" id="KW-1038">Host endoplasmic reticulum</keyword>
<sequence>MRQGALNLCIALLSFLGVYLLMPKGKNPCSIVISGEAITVSGCELTAEIVQAISQLRVQKLDL</sequence>
<comment type="similarity">
    <text evidence="2">Belongs to the Tymovirales TGBp3 protein family.</text>
</comment>
<keyword evidence="9" id="KW-0472">Membrane</keyword>
<comment type="function">
    <text evidence="11">Plays a role in viral cell-to-cell propagation, by facilitating genome transport to neighboring plant cells through plasmosdesmata. May induce the formation of granular vesicles derived from the Endoplasmic reticulum, which align on actin filaments.</text>
</comment>
<dbReference type="EMBL" id="LC485539">
    <property type="protein sequence ID" value="BBL33650.1"/>
    <property type="molecule type" value="Genomic_RNA"/>
</dbReference>
<evidence type="ECO:0000256" key="6">
    <source>
        <dbReference type="ARBA" id="ARBA00022870"/>
    </source>
</evidence>
<evidence type="ECO:0000256" key="2">
    <source>
        <dbReference type="ARBA" id="ARBA00010355"/>
    </source>
</evidence>
<keyword evidence="8" id="KW-0916">Viral movement protein</keyword>
<evidence type="ECO:0000313" key="14">
    <source>
        <dbReference type="EMBL" id="BBL33650.1"/>
    </source>
</evidence>
<organism evidence="14">
    <name type="scientific">Ligustrum necrotic ringspot virus</name>
    <dbReference type="NCBI Taxonomy" id="478550"/>
    <lineage>
        <taxon>Viruses</taxon>
        <taxon>Riboviria</taxon>
        <taxon>Orthornavirae</taxon>
        <taxon>Kitrinoviricota</taxon>
        <taxon>Alsuviricetes</taxon>
        <taxon>Tymovirales</taxon>
        <taxon>Betaflexiviridae</taxon>
        <taxon>Quinvirinae</taxon>
        <taxon>Carlavirus</taxon>
        <taxon>Carlavirus necroligustri</taxon>
    </lineage>
</organism>
<dbReference type="InterPro" id="IPR003411">
    <property type="entry name" value="TGBp3"/>
</dbReference>
<evidence type="ECO:0000256" key="1">
    <source>
        <dbReference type="ARBA" id="ARBA00004625"/>
    </source>
</evidence>
<evidence type="ECO:0000256" key="3">
    <source>
        <dbReference type="ARBA" id="ARBA00013812"/>
    </source>
</evidence>
<protein>
    <recommendedName>
        <fullName evidence="3">Movement protein TGBp3</fullName>
    </recommendedName>
    <alternativeName>
        <fullName evidence="12">7 kDa protein</fullName>
    </alternativeName>
    <alternativeName>
        <fullName evidence="13">Triple gene block 3 protein</fullName>
    </alternativeName>
</protein>
<keyword evidence="5" id="KW-0812">Transmembrane</keyword>
<evidence type="ECO:0000256" key="4">
    <source>
        <dbReference type="ARBA" id="ARBA00022448"/>
    </source>
</evidence>
<proteinExistence type="inferred from homology"/>
<comment type="subcellular location">
    <subcellularLocation>
        <location evidence="1">Host endoplasmic reticulum membrane</location>
    </subcellularLocation>
</comment>
<evidence type="ECO:0000256" key="8">
    <source>
        <dbReference type="ARBA" id="ARBA00023031"/>
    </source>
</evidence>
<accession>A0A6J4A4B3</accession>
<evidence type="ECO:0000256" key="11">
    <source>
        <dbReference type="ARBA" id="ARBA00025270"/>
    </source>
</evidence>
<evidence type="ECO:0000256" key="9">
    <source>
        <dbReference type="ARBA" id="ARBA00023136"/>
    </source>
</evidence>
<evidence type="ECO:0000256" key="13">
    <source>
        <dbReference type="ARBA" id="ARBA00033148"/>
    </source>
</evidence>
<keyword evidence="6" id="KW-1043">Host membrane</keyword>
<evidence type="ECO:0000256" key="7">
    <source>
        <dbReference type="ARBA" id="ARBA00022989"/>
    </source>
</evidence>
<dbReference type="GO" id="GO:0044167">
    <property type="term" value="C:host cell endoplasmic reticulum membrane"/>
    <property type="evidence" value="ECO:0007669"/>
    <property type="project" value="UniProtKB-SubCell"/>
</dbReference>
<keyword evidence="7" id="KW-1133">Transmembrane helix</keyword>